<name>A0AAE3KNT3_9CYAN</name>
<feature type="modified residue" description="4-aspartylphosphate" evidence="2">
    <location>
        <position position="62"/>
    </location>
</feature>
<dbReference type="Proteomes" id="UP001204953">
    <property type="component" value="Unassembled WGS sequence"/>
</dbReference>
<dbReference type="PANTHER" id="PTHR44591:SF19">
    <property type="entry name" value="TWO-COMPONENT RESPONSE REGULATOR-RELATED"/>
    <property type="match status" value="1"/>
</dbReference>
<sequence length="131" mass="14826">MTKPVILCVDDEKIVLDSLRTQLQSSFGNAYLYEVAEDAEEALEVIEEFRDDESNILLIVSDWLMPGMKGDEFLILVHQEFPNIIKIMLTGQADESAIKRAQEQANLHCCLSKPWSQEELVETIKSGLAKL</sequence>
<dbReference type="InterPro" id="IPR050595">
    <property type="entry name" value="Bact_response_regulator"/>
</dbReference>
<evidence type="ECO:0000313" key="4">
    <source>
        <dbReference type="EMBL" id="MCP2728983.1"/>
    </source>
</evidence>
<evidence type="ECO:0000259" key="3">
    <source>
        <dbReference type="PROSITE" id="PS50110"/>
    </source>
</evidence>
<dbReference type="PROSITE" id="PS50110">
    <property type="entry name" value="RESPONSE_REGULATORY"/>
    <property type="match status" value="1"/>
</dbReference>
<keyword evidence="5" id="KW-1185">Reference proteome</keyword>
<dbReference type="Gene3D" id="3.40.50.2300">
    <property type="match status" value="1"/>
</dbReference>
<dbReference type="GO" id="GO:0000160">
    <property type="term" value="P:phosphorelay signal transduction system"/>
    <property type="evidence" value="ECO:0007669"/>
    <property type="project" value="InterPro"/>
</dbReference>
<dbReference type="PANTHER" id="PTHR44591">
    <property type="entry name" value="STRESS RESPONSE REGULATOR PROTEIN 1"/>
    <property type="match status" value="1"/>
</dbReference>
<keyword evidence="1 2" id="KW-0597">Phosphoprotein</keyword>
<dbReference type="Pfam" id="PF00072">
    <property type="entry name" value="Response_reg"/>
    <property type="match status" value="1"/>
</dbReference>
<dbReference type="InterPro" id="IPR001789">
    <property type="entry name" value="Sig_transdc_resp-reg_receiver"/>
</dbReference>
<feature type="domain" description="Response regulatory" evidence="3">
    <location>
        <begin position="5"/>
        <end position="128"/>
    </location>
</feature>
<dbReference type="InterPro" id="IPR011006">
    <property type="entry name" value="CheY-like_superfamily"/>
</dbReference>
<comment type="caution">
    <text evidence="4">The sequence shown here is derived from an EMBL/GenBank/DDBJ whole genome shotgun (WGS) entry which is preliminary data.</text>
</comment>
<protein>
    <submittedName>
        <fullName evidence="4">Response regulator</fullName>
    </submittedName>
</protein>
<dbReference type="RefSeq" id="WP_254011772.1">
    <property type="nucleotide sequence ID" value="NZ_JAMZMM010000086.1"/>
</dbReference>
<accession>A0AAE3KNT3</accession>
<evidence type="ECO:0000256" key="2">
    <source>
        <dbReference type="PROSITE-ProRule" id="PRU00169"/>
    </source>
</evidence>
<reference evidence="4" key="1">
    <citation type="submission" date="2022-06" db="EMBL/GenBank/DDBJ databases">
        <title>New cyanobacteria of genus Symplocastrum in benthos of Lake Baikal.</title>
        <authorList>
            <person name="Sorokovikova E."/>
            <person name="Tikhonova I."/>
            <person name="Krasnopeev A."/>
            <person name="Evseev P."/>
            <person name="Gladkikh A."/>
            <person name="Belykh O."/>
        </authorList>
    </citation>
    <scope>NUCLEOTIDE SEQUENCE</scope>
    <source>
        <strain evidence="4">BBK-W-15</strain>
    </source>
</reference>
<organism evidence="4 5">
    <name type="scientific">Limnofasciculus baicalensis BBK-W-15</name>
    <dbReference type="NCBI Taxonomy" id="2699891"/>
    <lineage>
        <taxon>Bacteria</taxon>
        <taxon>Bacillati</taxon>
        <taxon>Cyanobacteriota</taxon>
        <taxon>Cyanophyceae</taxon>
        <taxon>Coleofasciculales</taxon>
        <taxon>Coleofasciculaceae</taxon>
        <taxon>Limnofasciculus</taxon>
        <taxon>Limnofasciculus baicalensis</taxon>
    </lineage>
</organism>
<gene>
    <name evidence="4" type="ORF">NJ959_11000</name>
</gene>
<dbReference type="SMART" id="SM00448">
    <property type="entry name" value="REC"/>
    <property type="match status" value="1"/>
</dbReference>
<dbReference type="AlphaFoldDB" id="A0AAE3KNT3"/>
<evidence type="ECO:0000256" key="1">
    <source>
        <dbReference type="ARBA" id="ARBA00022553"/>
    </source>
</evidence>
<proteinExistence type="predicted"/>
<dbReference type="SUPFAM" id="SSF52172">
    <property type="entry name" value="CheY-like"/>
    <property type="match status" value="1"/>
</dbReference>
<evidence type="ECO:0000313" key="5">
    <source>
        <dbReference type="Proteomes" id="UP001204953"/>
    </source>
</evidence>
<dbReference type="EMBL" id="JAMZMM010000086">
    <property type="protein sequence ID" value="MCP2728983.1"/>
    <property type="molecule type" value="Genomic_DNA"/>
</dbReference>